<evidence type="ECO:0000313" key="5">
    <source>
        <dbReference type="RefSeq" id="XP_042568600.1"/>
    </source>
</evidence>
<evidence type="ECO:0000256" key="1">
    <source>
        <dbReference type="SAM" id="MobiDB-lite"/>
    </source>
</evidence>
<evidence type="ECO:0000313" key="3">
    <source>
        <dbReference type="RefSeq" id="XP_042568597.1"/>
    </source>
</evidence>
<dbReference type="KEGG" id="ccar:109099731"/>
<gene>
    <name evidence="3 4 5" type="primary">LOC109099731</name>
</gene>
<organism evidence="5">
    <name type="scientific">Cyprinus carpio</name>
    <name type="common">Common carp</name>
    <dbReference type="NCBI Taxonomy" id="7962"/>
    <lineage>
        <taxon>Eukaryota</taxon>
        <taxon>Metazoa</taxon>
        <taxon>Chordata</taxon>
        <taxon>Craniata</taxon>
        <taxon>Vertebrata</taxon>
        <taxon>Euteleostomi</taxon>
        <taxon>Actinopterygii</taxon>
        <taxon>Neopterygii</taxon>
        <taxon>Teleostei</taxon>
        <taxon>Ostariophysi</taxon>
        <taxon>Cypriniformes</taxon>
        <taxon>Cyprinidae</taxon>
        <taxon>Cyprininae</taxon>
        <taxon>Cyprinus</taxon>
    </lineage>
</organism>
<proteinExistence type="predicted"/>
<dbReference type="RefSeq" id="XP_042568600.1">
    <property type="nucleotide sequence ID" value="XM_042712666.1"/>
</dbReference>
<reference evidence="3 4" key="1">
    <citation type="submission" date="2025-04" db="UniProtKB">
        <authorList>
            <consortium name="RefSeq"/>
        </authorList>
    </citation>
    <scope>IDENTIFICATION</scope>
    <source>
        <tissue evidence="3 4">Muscle</tissue>
    </source>
</reference>
<dbReference type="InterPro" id="IPR032071">
    <property type="entry name" value="DUF4806"/>
</dbReference>
<dbReference type="Pfam" id="PF16064">
    <property type="entry name" value="DUF4806"/>
    <property type="match status" value="1"/>
</dbReference>
<name>A0A9Q9ZP73_CYPCA</name>
<dbReference type="GeneID" id="109099731"/>
<feature type="compositionally biased region" description="Low complexity" evidence="1">
    <location>
        <begin position="197"/>
        <end position="239"/>
    </location>
</feature>
<feature type="compositionally biased region" description="Low complexity" evidence="1">
    <location>
        <begin position="155"/>
        <end position="167"/>
    </location>
</feature>
<dbReference type="Proteomes" id="UP001155660">
    <property type="component" value="Chromosome A23"/>
</dbReference>
<feature type="region of interest" description="Disordered" evidence="1">
    <location>
        <begin position="105"/>
        <end position="308"/>
    </location>
</feature>
<accession>A0A9Q9ZP73</accession>
<evidence type="ECO:0000313" key="4">
    <source>
        <dbReference type="RefSeq" id="XP_042568598.1"/>
    </source>
</evidence>
<dbReference type="AlphaFoldDB" id="A0A9Q9ZP73"/>
<feature type="compositionally biased region" description="Low complexity" evidence="1">
    <location>
        <begin position="255"/>
        <end position="265"/>
    </location>
</feature>
<dbReference type="PANTHER" id="PTHR34153">
    <property type="entry name" value="SI:CH211-262H13.3-RELATED-RELATED"/>
    <property type="match status" value="1"/>
</dbReference>
<feature type="compositionally biased region" description="Polar residues" evidence="1">
    <location>
        <begin position="135"/>
        <end position="149"/>
    </location>
</feature>
<evidence type="ECO:0000259" key="2">
    <source>
        <dbReference type="Pfam" id="PF16064"/>
    </source>
</evidence>
<dbReference type="PANTHER" id="PTHR34153:SF2">
    <property type="entry name" value="SI:CH211-262H13.3-RELATED"/>
    <property type="match status" value="1"/>
</dbReference>
<feature type="domain" description="DUF4806" evidence="2">
    <location>
        <begin position="413"/>
        <end position="482"/>
    </location>
</feature>
<dbReference type="RefSeq" id="XP_042568598.1">
    <property type="nucleotide sequence ID" value="XM_042712664.1"/>
</dbReference>
<dbReference type="OrthoDB" id="8939517at2759"/>
<dbReference type="RefSeq" id="XP_042568597.1">
    <property type="nucleotide sequence ID" value="XM_042712663.1"/>
</dbReference>
<protein>
    <submittedName>
        <fullName evidence="3 4">Transcriptional regulatory protein AlgP-like isoform X1</fullName>
    </submittedName>
</protein>
<sequence length="544" mass="60878">MFHIVSFLETNEVEVVPSSWVDGDQCVWPRLRGESLTKAVKLAMKPKKEWKIFKVKLLYTTDNYDDARKKLPEAELFSDIQSDTESGAKKPRRIMKSFRLQNFKLLSDSDDDDDNEGQNLKGLEPPPRIKPPAFQTFSQSTQRPSSARQQPPLCQPASQPPASDQSPFYKPASQNHQPPLYQPASQPPAGDQSPFYQPASQPPASDQSPFYQPASQPPASDQSPSYQPASQPPASDQSPFYKPASQNHQPPLYLPASQPSASDQSPFHKPASQPPASNQSQFYKPASQPPASDQSQFYKPASQPPASDQFLFYQPASQPPAWSQPPLQQLASQPLLNHQPSLLQLNSQPSLDYLQPAGSESGIRRNQPLQILLREILTKQEMLLDQQNTIMRILQSTHRPRPDVHDGAKFRDRLPVKDVESLQCLEAELKMNPDSKSELITYLGLVGGFDLKDTVWRVLKATFTTPVARGMNWRGVNGKIGVQRLVVKEVIIGAVRQNPLTEKASNKDIEFNIIKWLHLAGDREGGRRERLKKGEAQQNTADPH</sequence>